<dbReference type="AlphaFoldDB" id="A0A507BB49"/>
<feature type="compositionally biased region" description="Basic and acidic residues" evidence="1">
    <location>
        <begin position="177"/>
        <end position="187"/>
    </location>
</feature>
<proteinExistence type="predicted"/>
<feature type="compositionally biased region" description="Acidic residues" evidence="1">
    <location>
        <begin position="188"/>
        <end position="211"/>
    </location>
</feature>
<feature type="compositionally biased region" description="Basic and acidic residues" evidence="1">
    <location>
        <begin position="235"/>
        <end position="252"/>
    </location>
</feature>
<gene>
    <name evidence="2" type="ORF">E0L32_000645</name>
</gene>
<name>A0A507BB49_9PEZI</name>
<feature type="region of interest" description="Disordered" evidence="1">
    <location>
        <begin position="156"/>
        <end position="211"/>
    </location>
</feature>
<dbReference type="RefSeq" id="XP_030995962.1">
    <property type="nucleotide sequence ID" value="XM_031141090.1"/>
</dbReference>
<evidence type="ECO:0000256" key="1">
    <source>
        <dbReference type="SAM" id="MobiDB-lite"/>
    </source>
</evidence>
<accession>A0A507BB49</accession>
<evidence type="ECO:0000313" key="3">
    <source>
        <dbReference type="Proteomes" id="UP000319257"/>
    </source>
</evidence>
<comment type="caution">
    <text evidence="2">The sequence shown here is derived from an EMBL/GenBank/DDBJ whole genome shotgun (WGS) entry which is preliminary data.</text>
</comment>
<dbReference type="GeneID" id="41968092"/>
<evidence type="ECO:0000313" key="2">
    <source>
        <dbReference type="EMBL" id="TPX14251.1"/>
    </source>
</evidence>
<feature type="compositionally biased region" description="Basic and acidic residues" evidence="1">
    <location>
        <begin position="258"/>
        <end position="273"/>
    </location>
</feature>
<organism evidence="2 3">
    <name type="scientific">Thyridium curvatum</name>
    <dbReference type="NCBI Taxonomy" id="1093900"/>
    <lineage>
        <taxon>Eukaryota</taxon>
        <taxon>Fungi</taxon>
        <taxon>Dikarya</taxon>
        <taxon>Ascomycota</taxon>
        <taxon>Pezizomycotina</taxon>
        <taxon>Sordariomycetes</taxon>
        <taxon>Sordariomycetidae</taxon>
        <taxon>Thyridiales</taxon>
        <taxon>Thyridiaceae</taxon>
        <taxon>Thyridium</taxon>
    </lineage>
</organism>
<dbReference type="EMBL" id="SKBQ01000002">
    <property type="protein sequence ID" value="TPX14251.1"/>
    <property type="molecule type" value="Genomic_DNA"/>
</dbReference>
<dbReference type="Proteomes" id="UP000319257">
    <property type="component" value="Unassembled WGS sequence"/>
</dbReference>
<sequence>MSGKGKYQFTLPDKDYRALSDTLPWAAPAGSLSEEEHQIEQNTDKPAVPDWSWHLAACRSQPSYTCHQGADFEKDESWIIQWAGLDAATEIAEANIVHKCVKKIGRMSAYYTSSPDNFCCAVSGPLQPVEVPQCLSKLLADESAKTLKEIKAERVRKSTSIIQDEMDKGGDEDDDTHDSVDGDKEDQQEADDNDYNDDEDSPSSISCDDEAAENRYVPTEIGEEDQVLDQDMEVRSLEDESEVAKERAKQSKNDYGQESEHSEQSQRKPEYTDITRLISEGSPFKYTSINDAMELLDIPSLEYTVGVDAFQPLFALIKQHKNDNTAGKALAFSVVSKTENIAELEKPEKAKYLTAIRTGVVPSDIEGEVNNDIWSLITSLRRLVKADPARFTEAPDNCYPGSFFIGGMSSRDWHQLSLHTRPIPVLNKDFNRTLSNFLLTGKLSAILTCEGWYQAGITFLQQKTGDYNKHVPPTSYALVSFKTVLKSYVLGGLCEDDLDNDAAYNITGILVLVRDGSILGGRSALHGHHGRLYKTRAAIKLIMNKSNRRTQQIQREAQQGRAQGYVDIPVCCQDGTGASPRHKEQ</sequence>
<feature type="region of interest" description="Disordered" evidence="1">
    <location>
        <begin position="235"/>
        <end position="273"/>
    </location>
</feature>
<keyword evidence="3" id="KW-1185">Reference proteome</keyword>
<dbReference type="InParanoid" id="A0A507BB49"/>
<reference evidence="2 3" key="1">
    <citation type="submission" date="2019-06" db="EMBL/GenBank/DDBJ databases">
        <title>Draft genome sequence of the filamentous fungus Phialemoniopsis curvata isolated from diesel fuel.</title>
        <authorList>
            <person name="Varaljay V.A."/>
            <person name="Lyon W.J."/>
            <person name="Crouch A.L."/>
            <person name="Drake C.E."/>
            <person name="Hollomon J.M."/>
            <person name="Nadeau L.J."/>
            <person name="Nunn H.S."/>
            <person name="Stevenson B.S."/>
            <person name="Bojanowski C.L."/>
            <person name="Crookes-Goodson W.J."/>
        </authorList>
    </citation>
    <scope>NUCLEOTIDE SEQUENCE [LARGE SCALE GENOMIC DNA]</scope>
    <source>
        <strain evidence="2 3">D216</strain>
    </source>
</reference>
<protein>
    <submittedName>
        <fullName evidence="2">Uncharacterized protein</fullName>
    </submittedName>
</protein>